<keyword evidence="5" id="KW-1185">Reference proteome</keyword>
<reference evidence="3 5" key="1">
    <citation type="journal article" date="2014" name="BMC Genomics">
        <title>Genome sequence of Anopheles sinensis provides insight into genetics basis of mosquito competence for malaria parasites.</title>
        <authorList>
            <person name="Zhou D."/>
            <person name="Zhang D."/>
            <person name="Ding G."/>
            <person name="Shi L."/>
            <person name="Hou Q."/>
            <person name="Ye Y."/>
            <person name="Xu Y."/>
            <person name="Zhou H."/>
            <person name="Xiong C."/>
            <person name="Li S."/>
            <person name="Yu J."/>
            <person name="Hong S."/>
            <person name="Yu X."/>
            <person name="Zou P."/>
            <person name="Chen C."/>
            <person name="Chang X."/>
            <person name="Wang W."/>
            <person name="Lv Y."/>
            <person name="Sun Y."/>
            <person name="Ma L."/>
            <person name="Shen B."/>
            <person name="Zhu C."/>
        </authorList>
    </citation>
    <scope>NUCLEOTIDE SEQUENCE [LARGE SCALE GENOMIC DNA]</scope>
</reference>
<dbReference type="Gene3D" id="2.120.10.30">
    <property type="entry name" value="TolB, C-terminal domain"/>
    <property type="match status" value="1"/>
</dbReference>
<dbReference type="InterPro" id="IPR043504">
    <property type="entry name" value="Peptidase_S1_PA_chymotrypsin"/>
</dbReference>
<dbReference type="SUPFAM" id="SSF50494">
    <property type="entry name" value="Trypsin-like serine proteases"/>
    <property type="match status" value="1"/>
</dbReference>
<gene>
    <name evidence="3" type="ORF">ZHAS_00004907</name>
</gene>
<dbReference type="Gene3D" id="2.40.10.10">
    <property type="entry name" value="Trypsin-like serine proteases"/>
    <property type="match status" value="1"/>
</dbReference>
<name>A0A084VI73_ANOSI</name>
<dbReference type="SMART" id="SM00020">
    <property type="entry name" value="Tryp_SPc"/>
    <property type="match status" value="1"/>
</dbReference>
<dbReference type="PANTHER" id="PTHR24260">
    <property type="match status" value="1"/>
</dbReference>
<dbReference type="InterPro" id="IPR009003">
    <property type="entry name" value="Peptidase_S1_PA"/>
</dbReference>
<dbReference type="Proteomes" id="UP000030765">
    <property type="component" value="Unassembled WGS sequence"/>
</dbReference>
<dbReference type="OrthoDB" id="10066840at2759"/>
<proteinExistence type="inferred from homology"/>
<dbReference type="VEuPathDB" id="VectorBase:ASIS002858"/>
<evidence type="ECO:0000256" key="1">
    <source>
        <dbReference type="ARBA" id="ARBA00024195"/>
    </source>
</evidence>
<dbReference type="VEuPathDB" id="VectorBase:ASIC004907"/>
<protein>
    <submittedName>
        <fullName evidence="4">Peptidase S1 domain-containing protein</fullName>
    </submittedName>
</protein>
<dbReference type="InterPro" id="IPR000033">
    <property type="entry name" value="LDLR_classB_rpt"/>
</dbReference>
<dbReference type="PROSITE" id="PS50240">
    <property type="entry name" value="TRYPSIN_DOM"/>
    <property type="match status" value="1"/>
</dbReference>
<dbReference type="SUPFAM" id="SSF63825">
    <property type="entry name" value="YWTD domain"/>
    <property type="match status" value="1"/>
</dbReference>
<dbReference type="EMBL" id="ATLV01013310">
    <property type="status" value="NOT_ANNOTATED_CDS"/>
    <property type="molecule type" value="Genomic_DNA"/>
</dbReference>
<dbReference type="EMBL" id="KE524850">
    <property type="protein sequence ID" value="KFB37667.1"/>
    <property type="molecule type" value="Genomic_DNA"/>
</dbReference>
<sequence>MSEPIENVQVMQVANIVIHPEFRPANGSNDIAIVRLSSDIDFTHSVRPVCIWDGEDDVNHIVGSSGTMIGFGLNEEYRGSETLQEATVTVVNHLNCLLKDPHTYAEVLNHNMFCAGAKNNVSACNGDSGGGLFFNIHGTWYLRGIVSSIPGLRDGTRMFCDFTKYTIFTDVSKFRTWILRFTNTAKWLNELKPCQDSVIDENTMCNAAYRHDHGFLVFGIDKYVHRISLSDGQHIRTVENFAGFTVDIKPDCAEGRLYMKNSMNAFIYSMNYDGTDKRIFKSTRSSLSLAVDWISRRLYWSEIFQRTIHVARLDNPDVRTVLLTNVVAYTIAIDPHQGKLYWASVKDFIEWSNLDGTDRQVLIKLQRVTPYILISMSTGELCHSGVYTKIECIDTRTKRTHAVVKSNTVSHFPNLAITEKHLYWTEYPCDK</sequence>
<evidence type="ECO:0000313" key="5">
    <source>
        <dbReference type="Proteomes" id="UP000030765"/>
    </source>
</evidence>
<dbReference type="InterPro" id="IPR001254">
    <property type="entry name" value="Trypsin_dom"/>
</dbReference>
<dbReference type="GO" id="GO:0006508">
    <property type="term" value="P:proteolysis"/>
    <property type="evidence" value="ECO:0007669"/>
    <property type="project" value="InterPro"/>
</dbReference>
<dbReference type="Pfam" id="PF00089">
    <property type="entry name" value="Trypsin"/>
    <property type="match status" value="1"/>
</dbReference>
<feature type="domain" description="Peptidase S1" evidence="2">
    <location>
        <begin position="1"/>
        <end position="183"/>
    </location>
</feature>
<accession>A0A084VI73</accession>
<dbReference type="InterPro" id="IPR051333">
    <property type="entry name" value="CLIP_Serine_Protease"/>
</dbReference>
<reference evidence="4" key="2">
    <citation type="submission" date="2020-05" db="UniProtKB">
        <authorList>
            <consortium name="EnsemblMetazoa"/>
        </authorList>
    </citation>
    <scope>IDENTIFICATION</scope>
</reference>
<dbReference type="EnsemblMetazoa" id="ASIC004907-RA">
    <property type="protein sequence ID" value="ASIC004907-PA"/>
    <property type="gene ID" value="ASIC004907"/>
</dbReference>
<dbReference type="InterPro" id="IPR011042">
    <property type="entry name" value="6-blade_b-propeller_TolB-like"/>
</dbReference>
<dbReference type="STRING" id="74873.A0A084VI73"/>
<dbReference type="CDD" id="cd00190">
    <property type="entry name" value="Tryp_SPc"/>
    <property type="match status" value="1"/>
</dbReference>
<organism evidence="3">
    <name type="scientific">Anopheles sinensis</name>
    <name type="common">Mosquito</name>
    <dbReference type="NCBI Taxonomy" id="74873"/>
    <lineage>
        <taxon>Eukaryota</taxon>
        <taxon>Metazoa</taxon>
        <taxon>Ecdysozoa</taxon>
        <taxon>Arthropoda</taxon>
        <taxon>Hexapoda</taxon>
        <taxon>Insecta</taxon>
        <taxon>Pterygota</taxon>
        <taxon>Neoptera</taxon>
        <taxon>Endopterygota</taxon>
        <taxon>Diptera</taxon>
        <taxon>Nematocera</taxon>
        <taxon>Culicoidea</taxon>
        <taxon>Culicidae</taxon>
        <taxon>Anophelinae</taxon>
        <taxon>Anopheles</taxon>
    </lineage>
</organism>
<comment type="similarity">
    <text evidence="1">Belongs to the peptidase S1 family. CLIP subfamily.</text>
</comment>
<dbReference type="GO" id="GO:0004252">
    <property type="term" value="F:serine-type endopeptidase activity"/>
    <property type="evidence" value="ECO:0007669"/>
    <property type="project" value="InterPro"/>
</dbReference>
<dbReference type="AlphaFoldDB" id="A0A084VI73"/>
<evidence type="ECO:0000259" key="2">
    <source>
        <dbReference type="PROSITE" id="PS50240"/>
    </source>
</evidence>
<evidence type="ECO:0000313" key="4">
    <source>
        <dbReference type="EnsemblMetazoa" id="ASIC004907-PA"/>
    </source>
</evidence>
<dbReference type="PANTHER" id="PTHR24260:SF136">
    <property type="entry name" value="GH08193P-RELATED"/>
    <property type="match status" value="1"/>
</dbReference>
<dbReference type="SMART" id="SM00135">
    <property type="entry name" value="LY"/>
    <property type="match status" value="2"/>
</dbReference>
<evidence type="ECO:0000313" key="3">
    <source>
        <dbReference type="EMBL" id="KFB37667.1"/>
    </source>
</evidence>